<keyword evidence="3" id="KW-1185">Reference proteome</keyword>
<comment type="caution">
    <text evidence="2">The sequence shown here is derived from an EMBL/GenBank/DDBJ whole genome shotgun (WGS) entry which is preliminary data.</text>
</comment>
<evidence type="ECO:0000256" key="1">
    <source>
        <dbReference type="SAM" id="Phobius"/>
    </source>
</evidence>
<dbReference type="EMBL" id="NWUJ01000003">
    <property type="protein sequence ID" value="PFH36201.1"/>
    <property type="molecule type" value="Genomic_DNA"/>
</dbReference>
<gene>
    <name evidence="2" type="ORF">BESB_043930</name>
</gene>
<dbReference type="AlphaFoldDB" id="A0A2A9MIX1"/>
<dbReference type="Proteomes" id="UP000224006">
    <property type="component" value="Chromosome III"/>
</dbReference>
<evidence type="ECO:0000313" key="3">
    <source>
        <dbReference type="Proteomes" id="UP000224006"/>
    </source>
</evidence>
<reference evidence="2 3" key="1">
    <citation type="submission" date="2017-09" db="EMBL/GenBank/DDBJ databases">
        <title>Genome sequencing of Besnoitia besnoiti strain Bb-Ger1.</title>
        <authorList>
            <person name="Schares G."/>
            <person name="Venepally P."/>
            <person name="Lorenzi H.A."/>
        </authorList>
    </citation>
    <scope>NUCLEOTIDE SEQUENCE [LARGE SCALE GENOMIC DNA]</scope>
    <source>
        <strain evidence="2 3">Bb-Ger1</strain>
    </source>
</reference>
<keyword evidence="1" id="KW-0472">Membrane</keyword>
<dbReference type="VEuPathDB" id="ToxoDB:BESB_043930"/>
<proteinExistence type="predicted"/>
<dbReference type="InterPro" id="IPR056322">
    <property type="entry name" value="Microp_apicomplexa_21"/>
</dbReference>
<dbReference type="RefSeq" id="XP_029220210.1">
    <property type="nucleotide sequence ID" value="XM_029362844.1"/>
</dbReference>
<evidence type="ECO:0000313" key="2">
    <source>
        <dbReference type="EMBL" id="PFH36201.1"/>
    </source>
</evidence>
<evidence type="ECO:0008006" key="4">
    <source>
        <dbReference type="Google" id="ProtNLM"/>
    </source>
</evidence>
<dbReference type="KEGG" id="bbes:BESB_043930"/>
<protein>
    <recommendedName>
        <fullName evidence="4">Transmembrane protein</fullName>
    </recommendedName>
</protein>
<organism evidence="2 3">
    <name type="scientific">Besnoitia besnoiti</name>
    <name type="common">Apicomplexan protozoan</name>
    <dbReference type="NCBI Taxonomy" id="94643"/>
    <lineage>
        <taxon>Eukaryota</taxon>
        <taxon>Sar</taxon>
        <taxon>Alveolata</taxon>
        <taxon>Apicomplexa</taxon>
        <taxon>Conoidasida</taxon>
        <taxon>Coccidia</taxon>
        <taxon>Eucoccidiorida</taxon>
        <taxon>Eimeriorina</taxon>
        <taxon>Sarcocystidae</taxon>
        <taxon>Besnoitia</taxon>
    </lineage>
</organism>
<keyword evidence="1" id="KW-1133">Transmembrane helix</keyword>
<accession>A0A2A9MIX1</accession>
<sequence>MAPPCVSSLGSRLSRAVAEAGACVAPSCPFFRLSAPRRSFWFSGFSTPQAQQRKARAIGVAFASTVFVMPTLCVYFGSTPSLLNWWMTTYRLVEYPPQADRRIIPAILNGREPPAKSEDSDLNTNR</sequence>
<feature type="transmembrane region" description="Helical" evidence="1">
    <location>
        <begin position="57"/>
        <end position="77"/>
    </location>
</feature>
<dbReference type="GeneID" id="40309323"/>
<keyword evidence="1" id="KW-0812">Transmembrane</keyword>
<dbReference type="OrthoDB" id="332880at2759"/>
<name>A0A2A9MIX1_BESBE</name>
<dbReference type="Pfam" id="PF23535">
    <property type="entry name" value="Microp_apicomplexa_21"/>
    <property type="match status" value="1"/>
</dbReference>